<gene>
    <name evidence="1" type="ORF">OG814_33300</name>
</gene>
<proteinExistence type="predicted"/>
<dbReference type="InterPro" id="IPR057369">
    <property type="entry name" value="VG15"/>
</dbReference>
<name>A0ABZ1LL52_9ACTN</name>
<sequence>MSPSPEAVAHQEARERISEAAARASRTLWRQVDPDAIRPSWLAILARVLVIVSSGQLATARATDPWLLALLAPTGEDDADGELVPEMFVGVTGAGVPLAQALLAPMWTTLTALGRGVPVAHAMARGEALLDVVTRTVIADAGRSADSVGMVARPAVTSYIRVVEGGACNRCIVLAGREYGVSKAFARHPKCHCGMEPVTREHKPTPVDPKDLYASMSAAERKSAFGEAAVKAIDEGADIAQVVNARRGMSSAVVYGQKILKTTEGVTRRGIAGQRLKRFEGAGARAQSSRPRLMPEEIYKQADGDRDHAVRLLKFHGYIV</sequence>
<protein>
    <recommendedName>
        <fullName evidence="3">Capsid maturation protease</fullName>
    </recommendedName>
</protein>
<organism evidence="1 2">
    <name type="scientific">Streptomyces zaomyceticus</name>
    <dbReference type="NCBI Taxonomy" id="68286"/>
    <lineage>
        <taxon>Bacteria</taxon>
        <taxon>Bacillati</taxon>
        <taxon>Actinomycetota</taxon>
        <taxon>Actinomycetes</taxon>
        <taxon>Kitasatosporales</taxon>
        <taxon>Streptomycetaceae</taxon>
        <taxon>Streptomyces</taxon>
    </lineage>
</organism>
<evidence type="ECO:0000313" key="2">
    <source>
        <dbReference type="Proteomes" id="UP001622594"/>
    </source>
</evidence>
<accession>A0ABZ1LL52</accession>
<evidence type="ECO:0008006" key="3">
    <source>
        <dbReference type="Google" id="ProtNLM"/>
    </source>
</evidence>
<dbReference type="Pfam" id="PF25310">
    <property type="entry name" value="VG15"/>
    <property type="match status" value="1"/>
</dbReference>
<keyword evidence="2" id="KW-1185">Reference proteome</keyword>
<dbReference type="RefSeq" id="WP_030322847.1">
    <property type="nucleotide sequence ID" value="NZ_CP108188.1"/>
</dbReference>
<dbReference type="Proteomes" id="UP001622594">
    <property type="component" value="Chromosome"/>
</dbReference>
<dbReference type="EMBL" id="CP108188">
    <property type="protein sequence ID" value="WTR73819.1"/>
    <property type="molecule type" value="Genomic_DNA"/>
</dbReference>
<evidence type="ECO:0000313" key="1">
    <source>
        <dbReference type="EMBL" id="WTR73819.1"/>
    </source>
</evidence>
<reference evidence="1 2" key="1">
    <citation type="submission" date="2022-10" db="EMBL/GenBank/DDBJ databases">
        <title>The complete genomes of actinobacterial strains from the NBC collection.</title>
        <authorList>
            <person name="Joergensen T.S."/>
            <person name="Alvarez Arevalo M."/>
            <person name="Sterndorff E.B."/>
            <person name="Faurdal D."/>
            <person name="Vuksanovic O."/>
            <person name="Mourched A.-S."/>
            <person name="Charusanti P."/>
            <person name="Shaw S."/>
            <person name="Blin K."/>
            <person name="Weber T."/>
        </authorList>
    </citation>
    <scope>NUCLEOTIDE SEQUENCE [LARGE SCALE GENOMIC DNA]</scope>
    <source>
        <strain evidence="1 2">NBC_00123</strain>
    </source>
</reference>